<dbReference type="Pfam" id="PF07484">
    <property type="entry name" value="Collar"/>
    <property type="match status" value="1"/>
</dbReference>
<accession>A0A1M7YVP5</accession>
<reference evidence="4" key="1">
    <citation type="submission" date="2016-12" db="EMBL/GenBank/DDBJ databases">
        <authorList>
            <person name="Rodrigo-Torres L."/>
            <person name="Arahal R.D."/>
            <person name="Lucena T."/>
        </authorList>
    </citation>
    <scope>NUCLEOTIDE SEQUENCE [LARGE SCALE GENOMIC DNA]</scope>
</reference>
<evidence type="ECO:0000313" key="4">
    <source>
        <dbReference type="Proteomes" id="UP000184600"/>
    </source>
</evidence>
<dbReference type="STRING" id="1117707.VQ7734_02410"/>
<dbReference type="SUPFAM" id="SSF88874">
    <property type="entry name" value="Receptor-binding domain of short tail fibre protein gp12"/>
    <property type="match status" value="1"/>
</dbReference>
<dbReference type="Gene3D" id="3.90.1340.10">
    <property type="entry name" value="Phage tail collar domain"/>
    <property type="match status" value="1"/>
</dbReference>
<proteinExistence type="predicted"/>
<name>A0A1M7YVP5_9VIBR</name>
<dbReference type="AlphaFoldDB" id="A0A1M7YVP5"/>
<dbReference type="Proteomes" id="UP000184600">
    <property type="component" value="Unassembled WGS sequence"/>
</dbReference>
<dbReference type="OrthoDB" id="9810174at2"/>
<sequence>MTDKHESGIVVSFPPAETAPSSPIGAVIAYAGVVETAPAEAPQPFDWLLCNGAAVNISVYPKLFAALSNRYGGDGKTKFAVPDYQGTFLRGVDDGSHFPGSTENRTAPEHGSKNQVGSRQDYALIEHEHQYQHKGSGVNTPSDPPMGEAISAVDEDFTTTEISQPQGKYISTTEVRPVNTFVYWLIKAR</sequence>
<dbReference type="EMBL" id="FRFG01000027">
    <property type="protein sequence ID" value="SHO56641.1"/>
    <property type="molecule type" value="Genomic_DNA"/>
</dbReference>
<evidence type="ECO:0000259" key="2">
    <source>
        <dbReference type="Pfam" id="PF07484"/>
    </source>
</evidence>
<dbReference type="RefSeq" id="WP_073582829.1">
    <property type="nucleotide sequence ID" value="NZ_AP024898.1"/>
</dbReference>
<keyword evidence="4" id="KW-1185">Reference proteome</keyword>
<protein>
    <submittedName>
        <fullName evidence="3">Phage Tail Collar Domain protein</fullName>
    </submittedName>
</protein>
<gene>
    <name evidence="3" type="ORF">VQ7734_02410</name>
</gene>
<dbReference type="InterPro" id="IPR011083">
    <property type="entry name" value="Phage_tail_collar_dom"/>
</dbReference>
<evidence type="ECO:0000313" key="3">
    <source>
        <dbReference type="EMBL" id="SHO56641.1"/>
    </source>
</evidence>
<feature type="domain" description="Phage tail collar" evidence="2">
    <location>
        <begin position="41"/>
        <end position="88"/>
    </location>
</feature>
<feature type="region of interest" description="Disordered" evidence="1">
    <location>
        <begin position="92"/>
        <end position="117"/>
    </location>
</feature>
<evidence type="ECO:0000256" key="1">
    <source>
        <dbReference type="SAM" id="MobiDB-lite"/>
    </source>
</evidence>
<dbReference type="InterPro" id="IPR037053">
    <property type="entry name" value="Phage_tail_collar_dom_sf"/>
</dbReference>
<organism evidence="3 4">
    <name type="scientific">Vibrio quintilis</name>
    <dbReference type="NCBI Taxonomy" id="1117707"/>
    <lineage>
        <taxon>Bacteria</taxon>
        <taxon>Pseudomonadati</taxon>
        <taxon>Pseudomonadota</taxon>
        <taxon>Gammaproteobacteria</taxon>
        <taxon>Vibrionales</taxon>
        <taxon>Vibrionaceae</taxon>
        <taxon>Vibrio</taxon>
    </lineage>
</organism>